<evidence type="ECO:0000313" key="3">
    <source>
        <dbReference type="EMBL" id="CAF0866690.1"/>
    </source>
</evidence>
<evidence type="ECO:0000313" key="5">
    <source>
        <dbReference type="Proteomes" id="UP000663864"/>
    </source>
</evidence>
<dbReference type="EMBL" id="CAJNOT010000151">
    <property type="protein sequence ID" value="CAF0866690.1"/>
    <property type="molecule type" value="Genomic_DNA"/>
</dbReference>
<evidence type="ECO:0000256" key="2">
    <source>
        <dbReference type="SAM" id="MobiDB-lite"/>
    </source>
</evidence>
<dbReference type="EMBL" id="CAJOBD010000476">
    <property type="protein sequence ID" value="CAF3675283.1"/>
    <property type="molecule type" value="Genomic_DNA"/>
</dbReference>
<reference evidence="3" key="1">
    <citation type="submission" date="2021-02" db="EMBL/GenBank/DDBJ databases">
        <authorList>
            <person name="Nowell W R."/>
        </authorList>
    </citation>
    <scope>NUCLEOTIDE SEQUENCE</scope>
</reference>
<evidence type="ECO:0000313" key="4">
    <source>
        <dbReference type="EMBL" id="CAF3675283.1"/>
    </source>
</evidence>
<feature type="region of interest" description="Disordered" evidence="2">
    <location>
        <begin position="14"/>
        <end position="33"/>
    </location>
</feature>
<dbReference type="AlphaFoldDB" id="A0A813XDM9"/>
<sequence length="269" mass="31917">MHRSVTMNLKACTGCTDSSTTSHPNSASRSPSRIDKYYGKNFFDDKNYKSTLECLDGVEQQPLPSSYNTTKRTQCEIVRAPERHAELIKVRVKNIEEIIVTYRTQVEQMYPRTHFSFTHKHHRTDVMRNLFKAAYALLSDSLNKLEQLRQKKKEIEIAQEDDDSQYQAEQQETLEIITEKIERAQKVYNQEKETYRKRAKQYYEDCQRFEKERLDLIQETLLKFIKAAFSFESVTEQRQIYEDLVSMLKIQQNSLVDLNFWAQNYGVYD</sequence>
<gene>
    <name evidence="4" type="ORF">JBS370_LOCUS7822</name>
    <name evidence="3" type="ORF">ZHD862_LOCUS5665</name>
</gene>
<feature type="coiled-coil region" evidence="1">
    <location>
        <begin position="138"/>
        <end position="219"/>
    </location>
</feature>
<protein>
    <submittedName>
        <fullName evidence="3">Uncharacterized protein</fullName>
    </submittedName>
</protein>
<accession>A0A813XDM9</accession>
<comment type="caution">
    <text evidence="3">The sequence shown here is derived from an EMBL/GenBank/DDBJ whole genome shotgun (WGS) entry which is preliminary data.</text>
</comment>
<keyword evidence="1" id="KW-0175">Coiled coil</keyword>
<organism evidence="3 5">
    <name type="scientific">Rotaria sordida</name>
    <dbReference type="NCBI Taxonomy" id="392033"/>
    <lineage>
        <taxon>Eukaryota</taxon>
        <taxon>Metazoa</taxon>
        <taxon>Spiralia</taxon>
        <taxon>Gnathifera</taxon>
        <taxon>Rotifera</taxon>
        <taxon>Eurotatoria</taxon>
        <taxon>Bdelloidea</taxon>
        <taxon>Philodinida</taxon>
        <taxon>Philodinidae</taxon>
        <taxon>Rotaria</taxon>
    </lineage>
</organism>
<dbReference type="InterPro" id="IPR027267">
    <property type="entry name" value="AH/BAR_dom_sf"/>
</dbReference>
<evidence type="ECO:0000256" key="1">
    <source>
        <dbReference type="SAM" id="Coils"/>
    </source>
</evidence>
<name>A0A813XDM9_9BILA</name>
<proteinExistence type="predicted"/>
<dbReference type="Proteomes" id="UP000663864">
    <property type="component" value="Unassembled WGS sequence"/>
</dbReference>
<feature type="compositionally biased region" description="Polar residues" evidence="2">
    <location>
        <begin position="15"/>
        <end position="31"/>
    </location>
</feature>
<dbReference type="Gene3D" id="1.20.1270.60">
    <property type="entry name" value="Arfaptin homology (AH) domain/BAR domain"/>
    <property type="match status" value="1"/>
</dbReference>
<dbReference type="Proteomes" id="UP000663836">
    <property type="component" value="Unassembled WGS sequence"/>
</dbReference>